<dbReference type="EMBL" id="GECU01005077">
    <property type="protein sequence ID" value="JAT02630.1"/>
    <property type="molecule type" value="Transcribed_RNA"/>
</dbReference>
<protein>
    <submittedName>
        <fullName evidence="1">Uncharacterized protein</fullName>
    </submittedName>
</protein>
<feature type="non-terminal residue" evidence="1">
    <location>
        <position position="1"/>
    </location>
</feature>
<name>A0A1B6JTX8_9HEMI</name>
<reference evidence="1" key="1">
    <citation type="submission" date="2015-11" db="EMBL/GenBank/DDBJ databases">
        <title>De novo transcriptome assembly of four potential Pierce s Disease insect vectors from Arizona vineyards.</title>
        <authorList>
            <person name="Tassone E.E."/>
        </authorList>
    </citation>
    <scope>NUCLEOTIDE SEQUENCE</scope>
</reference>
<feature type="non-terminal residue" evidence="1">
    <location>
        <position position="105"/>
    </location>
</feature>
<gene>
    <name evidence="1" type="ORF">g.58937</name>
</gene>
<accession>A0A1B6JTX8</accession>
<sequence length="105" mass="10928">LPPQSDTDLCKISVCRVSGDGSVSVLVASVGDQLLIPNFVVMLAVCPLRENCDGGPYVTVVGCIFDVLTDSLKHAPGGGYMTAVKHVELRPLNSPYTSGSVPPGQ</sequence>
<organism evidence="1">
    <name type="scientific">Homalodisca liturata</name>
    <dbReference type="NCBI Taxonomy" id="320908"/>
    <lineage>
        <taxon>Eukaryota</taxon>
        <taxon>Metazoa</taxon>
        <taxon>Ecdysozoa</taxon>
        <taxon>Arthropoda</taxon>
        <taxon>Hexapoda</taxon>
        <taxon>Insecta</taxon>
        <taxon>Pterygota</taxon>
        <taxon>Neoptera</taxon>
        <taxon>Paraneoptera</taxon>
        <taxon>Hemiptera</taxon>
        <taxon>Auchenorrhyncha</taxon>
        <taxon>Membracoidea</taxon>
        <taxon>Cicadellidae</taxon>
        <taxon>Cicadellinae</taxon>
        <taxon>Proconiini</taxon>
        <taxon>Homalodisca</taxon>
    </lineage>
</organism>
<proteinExistence type="predicted"/>
<dbReference type="AlphaFoldDB" id="A0A1B6JTX8"/>
<evidence type="ECO:0000313" key="1">
    <source>
        <dbReference type="EMBL" id="JAT02630.1"/>
    </source>
</evidence>